<keyword evidence="3" id="KW-1185">Reference proteome</keyword>
<organism evidence="2 3">
    <name type="scientific">Prorocentrum cordatum</name>
    <dbReference type="NCBI Taxonomy" id="2364126"/>
    <lineage>
        <taxon>Eukaryota</taxon>
        <taxon>Sar</taxon>
        <taxon>Alveolata</taxon>
        <taxon>Dinophyceae</taxon>
        <taxon>Prorocentrales</taxon>
        <taxon>Prorocentraceae</taxon>
        <taxon>Prorocentrum</taxon>
    </lineage>
</organism>
<feature type="transmembrane region" description="Helical" evidence="1">
    <location>
        <begin position="400"/>
        <end position="420"/>
    </location>
</feature>
<keyword evidence="1" id="KW-0812">Transmembrane</keyword>
<accession>A0ABN9Q176</accession>
<evidence type="ECO:0000313" key="2">
    <source>
        <dbReference type="EMBL" id="CAK0798072.1"/>
    </source>
</evidence>
<feature type="transmembrane region" description="Helical" evidence="1">
    <location>
        <begin position="302"/>
        <end position="322"/>
    </location>
</feature>
<name>A0ABN9Q176_9DINO</name>
<dbReference type="Proteomes" id="UP001189429">
    <property type="component" value="Unassembled WGS sequence"/>
</dbReference>
<feature type="transmembrane region" description="Helical" evidence="1">
    <location>
        <begin position="137"/>
        <end position="160"/>
    </location>
</feature>
<dbReference type="EMBL" id="CAUYUJ010001888">
    <property type="protein sequence ID" value="CAK0798072.1"/>
    <property type="molecule type" value="Genomic_DNA"/>
</dbReference>
<feature type="transmembrane region" description="Helical" evidence="1">
    <location>
        <begin position="334"/>
        <end position="354"/>
    </location>
</feature>
<evidence type="ECO:0000313" key="3">
    <source>
        <dbReference type="Proteomes" id="UP001189429"/>
    </source>
</evidence>
<gene>
    <name evidence="2" type="ORF">PCOR1329_LOCUS6969</name>
</gene>
<feature type="transmembrane region" description="Helical" evidence="1">
    <location>
        <begin position="109"/>
        <end position="131"/>
    </location>
</feature>
<feature type="transmembrane region" description="Helical" evidence="1">
    <location>
        <begin position="208"/>
        <end position="234"/>
    </location>
</feature>
<evidence type="ECO:0000256" key="1">
    <source>
        <dbReference type="SAM" id="Phobius"/>
    </source>
</evidence>
<comment type="caution">
    <text evidence="2">The sequence shown here is derived from an EMBL/GenBank/DDBJ whole genome shotgun (WGS) entry which is preliminary data.</text>
</comment>
<sequence>MERQLVGPNGLHGIQDAHVVAQVGLAWQGRLIVTAFLVVQQSALVTKYFLPDDEHTCTVYKMNGETCPWLWGLSIAQALTFCGLFMLFVCSVGQDAMRRTFQHQSRLFFLLLGLLCSDLVYAVTTNGGYFVQPFVNVFGYLLFACAAVFEVQFGSAIICGGGNPGDNDPMRCLWQTCLVLFYYFVLIENFIAMTIIDENIPEVADNNVGALIQVALEIAVVVEVFLLPLFAAFESDHGGNASESRIDVLSHRERFRCRVCLSLFIVIEFIALRVKYLVPARSHEYDCAVYKLTHNGTCHAQFIMALVQSIAYPTILCLLVCHVRTRGMRLFASLNRRLLCLCAFLTMVNVMYLVSVQLPEKEGAYTLQVIVDPLAAIIEGLTAVLEVQHWGKEEHRVAGFVWRLLLTISYIVLLVSYIIITVRLDSALDAASGAGEEAKKIAFAHVLVETATVIECLLLALFDSHKVVDDPQ</sequence>
<reference evidence="2" key="1">
    <citation type="submission" date="2023-10" db="EMBL/GenBank/DDBJ databases">
        <authorList>
            <person name="Chen Y."/>
            <person name="Shah S."/>
            <person name="Dougan E. K."/>
            <person name="Thang M."/>
            <person name="Chan C."/>
        </authorList>
    </citation>
    <scope>NUCLEOTIDE SEQUENCE [LARGE SCALE GENOMIC DNA]</scope>
</reference>
<feature type="transmembrane region" description="Helical" evidence="1">
    <location>
        <begin position="69"/>
        <end position="89"/>
    </location>
</feature>
<keyword evidence="1" id="KW-0472">Membrane</keyword>
<feature type="transmembrane region" description="Helical" evidence="1">
    <location>
        <begin position="172"/>
        <end position="196"/>
    </location>
</feature>
<feature type="transmembrane region" description="Helical" evidence="1">
    <location>
        <begin position="255"/>
        <end position="274"/>
    </location>
</feature>
<keyword evidence="1" id="KW-1133">Transmembrane helix</keyword>
<feature type="transmembrane region" description="Helical" evidence="1">
    <location>
        <begin position="441"/>
        <end position="462"/>
    </location>
</feature>
<proteinExistence type="predicted"/>
<protein>
    <submittedName>
        <fullName evidence="2">Uncharacterized protein</fullName>
    </submittedName>
</protein>